<protein>
    <recommendedName>
        <fullName evidence="4">BZIP domain-containing protein</fullName>
    </recommendedName>
</protein>
<name>A0A1W0AC45_9STRA</name>
<evidence type="ECO:0000313" key="3">
    <source>
        <dbReference type="Proteomes" id="UP000243217"/>
    </source>
</evidence>
<evidence type="ECO:0000313" key="2">
    <source>
        <dbReference type="EMBL" id="OQS07864.1"/>
    </source>
</evidence>
<organism evidence="2 3">
    <name type="scientific">Thraustotheca clavata</name>
    <dbReference type="NCBI Taxonomy" id="74557"/>
    <lineage>
        <taxon>Eukaryota</taxon>
        <taxon>Sar</taxon>
        <taxon>Stramenopiles</taxon>
        <taxon>Oomycota</taxon>
        <taxon>Saprolegniomycetes</taxon>
        <taxon>Saprolegniales</taxon>
        <taxon>Achlyaceae</taxon>
        <taxon>Thraustotheca</taxon>
    </lineage>
</organism>
<evidence type="ECO:0008006" key="4">
    <source>
        <dbReference type="Google" id="ProtNLM"/>
    </source>
</evidence>
<accession>A0A1W0AC45</accession>
<sequence length="347" mass="41011">MDNEVERKREHQLLRNRLKQRRHQKRFISARDELKAQIDELTAVLTSSIEHQRLPWKEVVIALNDATKDAEATRDELRRQYNETRLKMVAAMQLTSSLMQNPSMPPQSFAWVHTTLAADPIARKLGLDWFTQHMYHNTDRLLDYSNFPAFGDDADVLVRSCGNQCNDYLGRAQIEYPLQLEVAYSLLKERIWNFLRGDNMSYISEMLDTQIVSSIDTKMLYRRMPFSAVDSRYYVAREFIAQDRIVFLFGNFAQDALHPTNKIYRPRLFWFVLERTGKNRCRLRHIAYNGPYVVNDKVQTWLDEVVTHEALTGERLTRKQYQKHLEDSTRWMSQADWHAFSLKPDSL</sequence>
<proteinExistence type="predicted"/>
<keyword evidence="3" id="KW-1185">Reference proteome</keyword>
<gene>
    <name evidence="2" type="ORF">THRCLA_00147</name>
</gene>
<keyword evidence="1" id="KW-0175">Coiled coil</keyword>
<reference evidence="2 3" key="1">
    <citation type="journal article" date="2014" name="Genome Biol. Evol.">
        <title>The secreted proteins of Achlya hypogyna and Thraustotheca clavata identify the ancestral oomycete secretome and reveal gene acquisitions by horizontal gene transfer.</title>
        <authorList>
            <person name="Misner I."/>
            <person name="Blouin N."/>
            <person name="Leonard G."/>
            <person name="Richards T.A."/>
            <person name="Lane C.E."/>
        </authorList>
    </citation>
    <scope>NUCLEOTIDE SEQUENCE [LARGE SCALE GENOMIC DNA]</scope>
    <source>
        <strain evidence="2 3">ATCC 34112</strain>
    </source>
</reference>
<dbReference type="Proteomes" id="UP000243217">
    <property type="component" value="Unassembled WGS sequence"/>
</dbReference>
<dbReference type="EMBL" id="JNBS01000049">
    <property type="protein sequence ID" value="OQS07864.1"/>
    <property type="molecule type" value="Genomic_DNA"/>
</dbReference>
<comment type="caution">
    <text evidence="2">The sequence shown here is derived from an EMBL/GenBank/DDBJ whole genome shotgun (WGS) entry which is preliminary data.</text>
</comment>
<feature type="coiled-coil region" evidence="1">
    <location>
        <begin position="60"/>
        <end position="94"/>
    </location>
</feature>
<evidence type="ECO:0000256" key="1">
    <source>
        <dbReference type="SAM" id="Coils"/>
    </source>
</evidence>
<dbReference type="AlphaFoldDB" id="A0A1W0AC45"/>